<keyword evidence="2" id="KW-0175">Coiled coil</keyword>
<feature type="compositionally biased region" description="Low complexity" evidence="3">
    <location>
        <begin position="453"/>
        <end position="468"/>
    </location>
</feature>
<dbReference type="PANTHER" id="PTHR13153:SF5">
    <property type="entry name" value="GATOR COMPLEX PROTEIN NPRL3"/>
    <property type="match status" value="1"/>
</dbReference>
<name>A0A3R7X8B8_APHAT</name>
<dbReference type="GO" id="GO:1990130">
    <property type="term" value="C:GATOR1 complex"/>
    <property type="evidence" value="ECO:0007669"/>
    <property type="project" value="TreeGrafter"/>
</dbReference>
<dbReference type="GO" id="GO:0038202">
    <property type="term" value="P:TORC1 signaling"/>
    <property type="evidence" value="ECO:0007669"/>
    <property type="project" value="TreeGrafter"/>
</dbReference>
<dbReference type="PANTHER" id="PTHR13153">
    <property type="entry name" value="CGTHBA PROTEIN -14 GENE PROTEIN"/>
    <property type="match status" value="1"/>
</dbReference>
<feature type="region of interest" description="Disordered" evidence="3">
    <location>
        <begin position="453"/>
        <end position="476"/>
    </location>
</feature>
<dbReference type="Proteomes" id="UP000284702">
    <property type="component" value="Unassembled WGS sequence"/>
</dbReference>
<dbReference type="GO" id="GO:0034198">
    <property type="term" value="P:cellular response to amino acid starvation"/>
    <property type="evidence" value="ECO:0007669"/>
    <property type="project" value="TreeGrafter"/>
</dbReference>
<evidence type="ECO:0000256" key="2">
    <source>
        <dbReference type="SAM" id="Coils"/>
    </source>
</evidence>
<feature type="region of interest" description="Disordered" evidence="3">
    <location>
        <begin position="563"/>
        <end position="586"/>
    </location>
</feature>
<proteinExistence type="inferred from homology"/>
<feature type="coiled-coil region" evidence="2">
    <location>
        <begin position="18"/>
        <end position="125"/>
    </location>
</feature>
<dbReference type="InterPro" id="IPR005365">
    <property type="entry name" value="Npr3"/>
</dbReference>
<dbReference type="GO" id="GO:0010508">
    <property type="term" value="P:positive regulation of autophagy"/>
    <property type="evidence" value="ECO:0007669"/>
    <property type="project" value="TreeGrafter"/>
</dbReference>
<evidence type="ECO:0000256" key="3">
    <source>
        <dbReference type="SAM" id="MobiDB-lite"/>
    </source>
</evidence>
<evidence type="ECO:0000313" key="4">
    <source>
        <dbReference type="EMBL" id="RQM30578.1"/>
    </source>
</evidence>
<feature type="non-terminal residue" evidence="4">
    <location>
        <position position="1"/>
    </location>
</feature>
<accession>A0A3R7X8B8</accession>
<dbReference type="VEuPathDB" id="FungiDB:H257_12674"/>
<evidence type="ECO:0000313" key="5">
    <source>
        <dbReference type="Proteomes" id="UP000284702"/>
    </source>
</evidence>
<keyword evidence="5" id="KW-1185">Reference proteome</keyword>
<feature type="coiled-coil region" evidence="2">
    <location>
        <begin position="269"/>
        <end position="352"/>
    </location>
</feature>
<dbReference type="GO" id="GO:1904262">
    <property type="term" value="P:negative regulation of TORC1 signaling"/>
    <property type="evidence" value="ECO:0007669"/>
    <property type="project" value="TreeGrafter"/>
</dbReference>
<dbReference type="VEuPathDB" id="FungiDB:H257_04379"/>
<dbReference type="AlphaFoldDB" id="A0A3R7X8B8"/>
<dbReference type="Pfam" id="PF03666">
    <property type="entry name" value="NPR3"/>
    <property type="match status" value="2"/>
</dbReference>
<dbReference type="EMBL" id="MZMZ02000680">
    <property type="protein sequence ID" value="RQM30578.1"/>
    <property type="molecule type" value="Genomic_DNA"/>
</dbReference>
<evidence type="ECO:0000256" key="1">
    <source>
        <dbReference type="RuleBase" id="RU368069"/>
    </source>
</evidence>
<comment type="caution">
    <text evidence="4">The sequence shown here is derived from an EMBL/GenBank/DDBJ whole genome shotgun (WGS) entry which is preliminary data.</text>
</comment>
<reference evidence="4" key="1">
    <citation type="submission" date="2018-07" db="EMBL/GenBank/DDBJ databases">
        <title>Annotation of Aphanomyces astaci genome assembly.</title>
        <authorList>
            <person name="Studholme D.J."/>
        </authorList>
    </citation>
    <scope>NUCLEOTIDE SEQUENCE [LARGE SCALE GENOMIC DNA]</scope>
    <source>
        <strain evidence="4">Pc</strain>
    </source>
</reference>
<gene>
    <name evidence="4" type="ORF">B5M09_008230</name>
</gene>
<dbReference type="SUPFAM" id="SSF57997">
    <property type="entry name" value="Tropomyosin"/>
    <property type="match status" value="1"/>
</dbReference>
<organism evidence="4 5">
    <name type="scientific">Aphanomyces astaci</name>
    <name type="common">Crayfish plague agent</name>
    <dbReference type="NCBI Taxonomy" id="112090"/>
    <lineage>
        <taxon>Eukaryota</taxon>
        <taxon>Sar</taxon>
        <taxon>Stramenopiles</taxon>
        <taxon>Oomycota</taxon>
        <taxon>Saprolegniomycetes</taxon>
        <taxon>Saprolegniales</taxon>
        <taxon>Verrucalvaceae</taxon>
        <taxon>Aphanomyces</taxon>
    </lineage>
</organism>
<protein>
    <submittedName>
        <fullName evidence="4">Uncharacterized protein</fullName>
    </submittedName>
</protein>
<comment type="similarity">
    <text evidence="1">Belongs to the NPR3 family.</text>
</comment>
<sequence length="786" mass="88006">IKAKYDLEAYQIAQDLDKDQLTRQVDLLNDQVAKYEQKLVDALPSQQRLESLTQELKHAQGLNDKYMEQLQLLQQRLQRIEQEHELCDAKQSELTMASDQAEKLVQKLQQQLDDTTLQVTRLENALKATHYDKMSSANSVANLEAHVKVLTTELNQLKPKHAAVCQQLADESSNGKHWTKQRQALETELAALQSKVLWLVADRDRVVRTLQTNLDSATLECQAVARQLHQQSLANESQRSIDVQAQHASVHSEERVMLRRDNDALQVRVRRLELLRNELDVALRDAQAQGTSWKHQVDHLQDQMTETLHDLAKANAQLNQVKMEVVHLQQDKTQLETQVADARREIEKLSHVAPHDIFQVVPIFNRGSAMSSATLGCCLGVALVVDDIHKGCNLAFRYPAPQSDSHVSAFHRLSSALVAKLFRPKNVLCNQTFQLVIDDLRFISHPVTINVPTSATNPTPSTTATTSTNGGGTGRRDTSMFNVIFALDDSKLDGILAPSSSRTSSSSSSHRDQKVHAFAQVASQLAHALMHEEARVGFVTTEVRELLHIRDEIAQNERQLALHSSDNNSNGGNGNNGDKDTQGDVDVDPQTLIDVALGKSILANDLKAIYHGLEEDGAVHVLLNRWVQLSLTLDDATTVHITSMRPYHTLLLLHDNDKVLDALPADASPQLRLLIDAHNPLRDFQELMLETGLPLKQLFRLAAHLVYWGVAKVIEAITMYNVYQVSPAATNVHSQSATALEFRRKFTFMELSEVLATFNGKSRLSAFMTTLNPQRKLEYVHMLVSN</sequence>